<evidence type="ECO:0000313" key="2">
    <source>
        <dbReference type="Proteomes" id="UP001501081"/>
    </source>
</evidence>
<proteinExistence type="predicted"/>
<dbReference type="EMBL" id="BAABAK010000001">
    <property type="protein sequence ID" value="GAA3950754.1"/>
    <property type="molecule type" value="Genomic_DNA"/>
</dbReference>
<dbReference type="RefSeq" id="WP_316758476.1">
    <property type="nucleotide sequence ID" value="NZ_BAABAK010000001.1"/>
</dbReference>
<comment type="caution">
    <text evidence="1">The sequence shown here is derived from an EMBL/GenBank/DDBJ whole genome shotgun (WGS) entry which is preliminary data.</text>
</comment>
<dbReference type="Proteomes" id="UP001501081">
    <property type="component" value="Unassembled WGS sequence"/>
</dbReference>
<sequence>MIELNYRFKDVYGHYRTLQLSQIAPEDLWCLNEEGVLLARLSKIHDSWKQLSGELLPKELIRGAGAYIQQNYYDSIPLQIKDRWPGIISSAEKKSDSEITIICKPQVNLFTFRSIFCKHVPRLFNQEINVELKVYSYNYAQDFSLKLDIKTKR</sequence>
<gene>
    <name evidence="1" type="ORF">GCM10022246_01570</name>
</gene>
<evidence type="ECO:0000313" key="1">
    <source>
        <dbReference type="EMBL" id="GAA3950754.1"/>
    </source>
</evidence>
<organism evidence="1 2">
    <name type="scientific">Pedobacter ginsengiterrae</name>
    <dbReference type="NCBI Taxonomy" id="871696"/>
    <lineage>
        <taxon>Bacteria</taxon>
        <taxon>Pseudomonadati</taxon>
        <taxon>Bacteroidota</taxon>
        <taxon>Sphingobacteriia</taxon>
        <taxon>Sphingobacteriales</taxon>
        <taxon>Sphingobacteriaceae</taxon>
        <taxon>Pedobacter</taxon>
    </lineage>
</organism>
<reference evidence="2" key="1">
    <citation type="journal article" date="2019" name="Int. J. Syst. Evol. Microbiol.">
        <title>The Global Catalogue of Microorganisms (GCM) 10K type strain sequencing project: providing services to taxonomists for standard genome sequencing and annotation.</title>
        <authorList>
            <consortium name="The Broad Institute Genomics Platform"/>
            <consortium name="The Broad Institute Genome Sequencing Center for Infectious Disease"/>
            <person name="Wu L."/>
            <person name="Ma J."/>
        </authorList>
    </citation>
    <scope>NUCLEOTIDE SEQUENCE [LARGE SCALE GENOMIC DNA]</scope>
    <source>
        <strain evidence="2">JCM 17338</strain>
    </source>
</reference>
<accession>A0ABP7NN62</accession>
<protein>
    <submittedName>
        <fullName evidence="1">Uncharacterized protein</fullName>
    </submittedName>
</protein>
<name>A0ABP7NN62_9SPHI</name>
<keyword evidence="2" id="KW-1185">Reference proteome</keyword>